<dbReference type="STRING" id="82374.NZ47_09740"/>
<dbReference type="EMBL" id="JSCE01000186">
    <property type="protein sequence ID" value="KHM51565.1"/>
    <property type="molecule type" value="Genomic_DNA"/>
</dbReference>
<dbReference type="InterPro" id="IPR027417">
    <property type="entry name" value="P-loop_NTPase"/>
</dbReference>
<dbReference type="Pfam" id="PF21196">
    <property type="entry name" value="PcrA_UvrD_tudor"/>
    <property type="match status" value="1"/>
</dbReference>
<dbReference type="GO" id="GO:0005829">
    <property type="term" value="C:cytosol"/>
    <property type="evidence" value="ECO:0007669"/>
    <property type="project" value="TreeGrafter"/>
</dbReference>
<dbReference type="NCBIfam" id="TIGR01073">
    <property type="entry name" value="pcrA"/>
    <property type="match status" value="1"/>
</dbReference>
<accession>A0A0B2JT99</accession>
<dbReference type="CDD" id="cd17932">
    <property type="entry name" value="DEXQc_UvrD"/>
    <property type="match status" value="1"/>
</dbReference>
<evidence type="ECO:0000313" key="14">
    <source>
        <dbReference type="EMBL" id="KHM51565.1"/>
    </source>
</evidence>
<feature type="binding site" evidence="10">
    <location>
        <begin position="26"/>
        <end position="33"/>
    </location>
    <ligand>
        <name>ATP</name>
        <dbReference type="ChEBI" id="CHEBI:30616"/>
    </ligand>
</feature>
<dbReference type="PROSITE" id="PS51217">
    <property type="entry name" value="UVRD_HELICASE_CTER"/>
    <property type="match status" value="1"/>
</dbReference>
<dbReference type="InterPro" id="IPR005751">
    <property type="entry name" value="ATP-dep_DNA_helicase_PcrA"/>
</dbReference>
<evidence type="ECO:0000256" key="5">
    <source>
        <dbReference type="ARBA" id="ARBA00022840"/>
    </source>
</evidence>
<dbReference type="RefSeq" id="WP_039209903.1">
    <property type="nucleotide sequence ID" value="NZ_JSCE01000186.1"/>
</dbReference>
<evidence type="ECO:0000256" key="9">
    <source>
        <dbReference type="ARBA" id="ARBA00048988"/>
    </source>
</evidence>
<dbReference type="GO" id="GO:0009314">
    <property type="term" value="P:response to radiation"/>
    <property type="evidence" value="ECO:0007669"/>
    <property type="project" value="UniProtKB-ARBA"/>
</dbReference>
<keyword evidence="6 11" id="KW-0238">DNA-binding</keyword>
<dbReference type="GO" id="GO:0005524">
    <property type="term" value="F:ATP binding"/>
    <property type="evidence" value="ECO:0007669"/>
    <property type="project" value="UniProtKB-UniRule"/>
</dbReference>
<dbReference type="GO" id="GO:0043138">
    <property type="term" value="F:3'-5' DNA helicase activity"/>
    <property type="evidence" value="ECO:0007669"/>
    <property type="project" value="UniProtKB-EC"/>
</dbReference>
<evidence type="ECO:0000256" key="2">
    <source>
        <dbReference type="ARBA" id="ARBA00022741"/>
    </source>
</evidence>
<dbReference type="Gene3D" id="3.40.50.300">
    <property type="entry name" value="P-loop containing nucleotide triphosphate hydrolases"/>
    <property type="match status" value="2"/>
</dbReference>
<comment type="catalytic activity">
    <reaction evidence="9 11">
        <text>ATP + H2O = ADP + phosphate + H(+)</text>
        <dbReference type="Rhea" id="RHEA:13065"/>
        <dbReference type="ChEBI" id="CHEBI:15377"/>
        <dbReference type="ChEBI" id="CHEBI:15378"/>
        <dbReference type="ChEBI" id="CHEBI:30616"/>
        <dbReference type="ChEBI" id="CHEBI:43474"/>
        <dbReference type="ChEBI" id="CHEBI:456216"/>
        <dbReference type="EC" id="5.6.2.4"/>
    </reaction>
</comment>
<feature type="domain" description="UvrD-like helicase C-terminal" evidence="13">
    <location>
        <begin position="288"/>
        <end position="568"/>
    </location>
</feature>
<dbReference type="Pfam" id="PF13361">
    <property type="entry name" value="UvrD_C"/>
    <property type="match status" value="1"/>
</dbReference>
<dbReference type="eggNOG" id="COG0210">
    <property type="taxonomic scope" value="Bacteria"/>
</dbReference>
<keyword evidence="5 10" id="KW-0067">ATP-binding</keyword>
<dbReference type="AlphaFoldDB" id="A0A0B2JT99"/>
<dbReference type="InterPro" id="IPR000212">
    <property type="entry name" value="DNA_helicase_UvrD/REP"/>
</dbReference>
<evidence type="ECO:0000256" key="1">
    <source>
        <dbReference type="ARBA" id="ARBA00009922"/>
    </source>
</evidence>
<evidence type="ECO:0000259" key="12">
    <source>
        <dbReference type="PROSITE" id="PS51198"/>
    </source>
</evidence>
<protein>
    <recommendedName>
        <fullName evidence="11">ATP-dependent DNA helicase</fullName>
        <ecNumber evidence="11">5.6.2.4</ecNumber>
    </recommendedName>
</protein>
<dbReference type="Gene3D" id="1.10.486.10">
    <property type="entry name" value="PCRA, domain 4"/>
    <property type="match status" value="1"/>
</dbReference>
<dbReference type="GO" id="GO:0003677">
    <property type="term" value="F:DNA binding"/>
    <property type="evidence" value="ECO:0007669"/>
    <property type="project" value="UniProtKB-KW"/>
</dbReference>
<evidence type="ECO:0000313" key="15">
    <source>
        <dbReference type="Proteomes" id="UP000030993"/>
    </source>
</evidence>
<evidence type="ECO:0000256" key="8">
    <source>
        <dbReference type="ARBA" id="ARBA00034617"/>
    </source>
</evidence>
<organism evidence="14 15">
    <name type="scientific">Anaerovibrio lipolyticus</name>
    <dbReference type="NCBI Taxonomy" id="82374"/>
    <lineage>
        <taxon>Bacteria</taxon>
        <taxon>Bacillati</taxon>
        <taxon>Bacillota</taxon>
        <taxon>Negativicutes</taxon>
        <taxon>Selenomonadales</taxon>
        <taxon>Selenomonadaceae</taxon>
        <taxon>Anaerovibrio</taxon>
    </lineage>
</organism>
<dbReference type="InterPro" id="IPR014017">
    <property type="entry name" value="DNA_helicase_UvrD-like_C"/>
</dbReference>
<evidence type="ECO:0000256" key="7">
    <source>
        <dbReference type="ARBA" id="ARBA00023235"/>
    </source>
</evidence>
<dbReference type="FunFam" id="1.10.10.160:FF:000001">
    <property type="entry name" value="ATP-dependent DNA helicase"/>
    <property type="match status" value="1"/>
</dbReference>
<dbReference type="GO" id="GO:0016887">
    <property type="term" value="F:ATP hydrolysis activity"/>
    <property type="evidence" value="ECO:0007669"/>
    <property type="project" value="RHEA"/>
</dbReference>
<evidence type="ECO:0000256" key="6">
    <source>
        <dbReference type="ARBA" id="ARBA00023125"/>
    </source>
</evidence>
<dbReference type="Gene3D" id="1.10.10.160">
    <property type="match status" value="1"/>
</dbReference>
<keyword evidence="2 10" id="KW-0547">Nucleotide-binding</keyword>
<comment type="similarity">
    <text evidence="1 11">Belongs to the helicase family. UvrD subfamily.</text>
</comment>
<dbReference type="GO" id="GO:0033202">
    <property type="term" value="C:DNA helicase complex"/>
    <property type="evidence" value="ECO:0007669"/>
    <property type="project" value="TreeGrafter"/>
</dbReference>
<name>A0A0B2JT99_9FIRM</name>
<comment type="caution">
    <text evidence="14">The sequence shown here is derived from an EMBL/GenBank/DDBJ whole genome shotgun (WGS) entry which is preliminary data.</text>
</comment>
<evidence type="ECO:0000256" key="3">
    <source>
        <dbReference type="ARBA" id="ARBA00022801"/>
    </source>
</evidence>
<dbReference type="InterPro" id="IPR014016">
    <property type="entry name" value="UvrD-like_ATP-bd"/>
</dbReference>
<keyword evidence="4 10" id="KW-0347">Helicase</keyword>
<keyword evidence="7" id="KW-0413">Isomerase</keyword>
<dbReference type="Proteomes" id="UP000030993">
    <property type="component" value="Unassembled WGS sequence"/>
</dbReference>
<evidence type="ECO:0000256" key="11">
    <source>
        <dbReference type="RuleBase" id="RU364053"/>
    </source>
</evidence>
<sequence>MDIFSGLNPAQREAVECLEGPLLIMAGAGSGKTRVLTHRIANLLAHGVSPYSILAITFTNKAAAEMRERVDRMIGVGSKDIWLSTFHSFCARILRREIEATGIYQKNFVIYDASDTQSVVKKCLKELNLDDKQYSPGSVLGDISNAKNQMMGPVAFAQHVRTNGTFYDQKVSEVYTLYQSKLRSNNALDFDDLLLVAVSVLEENEEIRTRYQRRFRYIMVDEYQDTNGAQYELTKLLAGGHHNLCVVGDADQSIYGWRGADMRNILNFESDYPEARTIMLEQNYRSTKKILAAANAVIEHNPNRKKKVLWTDNTDGDPITTYLASDERDEARFILDNIVKQNTIFNIPYGDMAVLYRTNAQSRVLEEAFMRQGMPYTMVGGLKFYERMEIKDIIAYMRVLSNPFDSVSLQRIINVPRRGIGETSINKLLAYSNEKKITLFEIIANPDTLNEIPGLTARTKNPLGAFSMLLLDLMNKQESMSVSQLMEEIIDKTGYIEALKADKKKGEENTSRIENVREFVGVAKDFEKTETETSLFNFLEHISLITDLDKTIEATDRVTMMTLHAAKGLEFPVVFIAGMEEGMFPHSRTLDSPEELEEERRTCYVGITRAERKLFLTYASMRTIYGQTRVYDPSRFLEEIPPQYKEELSARGHRSFGGSSFGNSYGAYGNDRGQGSSYMPRFSQGSSNAGHQGQSMSAMDALKTVRGTTGPARIVTNTSNSATATTNKPSGRIKPDTGVEWKAGDKAVHGVFGTGTVISVIGSGENTELQIAFPNQGVKRLVLKYAPIKKV</sequence>
<dbReference type="GO" id="GO:0006260">
    <property type="term" value="P:DNA replication"/>
    <property type="evidence" value="ECO:0007669"/>
    <property type="project" value="InterPro"/>
</dbReference>
<keyword evidence="3 10" id="KW-0378">Hydrolase</keyword>
<evidence type="ECO:0000259" key="13">
    <source>
        <dbReference type="PROSITE" id="PS51217"/>
    </source>
</evidence>
<dbReference type="SUPFAM" id="SSF52540">
    <property type="entry name" value="P-loop containing nucleoside triphosphate hydrolases"/>
    <property type="match status" value="1"/>
</dbReference>
<dbReference type="PANTHER" id="PTHR11070">
    <property type="entry name" value="UVRD / RECB / PCRA DNA HELICASE FAMILY MEMBER"/>
    <property type="match status" value="1"/>
</dbReference>
<dbReference type="EC" id="5.6.2.4" evidence="11"/>
<comment type="catalytic activity">
    <reaction evidence="8">
        <text>Couples ATP hydrolysis with the unwinding of duplex DNA by translocating in the 3'-5' direction.</text>
        <dbReference type="EC" id="5.6.2.4"/>
    </reaction>
</comment>
<proteinExistence type="inferred from homology"/>
<dbReference type="PROSITE" id="PS51198">
    <property type="entry name" value="UVRD_HELICASE_ATP_BIND"/>
    <property type="match status" value="1"/>
</dbReference>
<dbReference type="InterPro" id="IPR013986">
    <property type="entry name" value="DExx_box_DNA_helicase_dom_sf"/>
</dbReference>
<feature type="domain" description="UvrD-like helicase ATP-binding" evidence="12">
    <location>
        <begin position="5"/>
        <end position="287"/>
    </location>
</feature>
<evidence type="ECO:0000256" key="10">
    <source>
        <dbReference type="PROSITE-ProRule" id="PRU00560"/>
    </source>
</evidence>
<dbReference type="CDD" id="cd18807">
    <property type="entry name" value="SF1_C_UvrD"/>
    <property type="match status" value="1"/>
</dbReference>
<dbReference type="GO" id="GO:0000725">
    <property type="term" value="P:recombinational repair"/>
    <property type="evidence" value="ECO:0007669"/>
    <property type="project" value="TreeGrafter"/>
</dbReference>
<evidence type="ECO:0000256" key="4">
    <source>
        <dbReference type="ARBA" id="ARBA00022806"/>
    </source>
</evidence>
<keyword evidence="15" id="KW-1185">Reference proteome</keyword>
<dbReference type="PANTHER" id="PTHR11070:SF2">
    <property type="entry name" value="ATP-DEPENDENT DNA HELICASE SRS2"/>
    <property type="match status" value="1"/>
</dbReference>
<reference evidence="14 15" key="1">
    <citation type="journal article" date="2013" name="PLoS ONE">
        <title>Identification and characterization of three novel lipases belonging to families II and V from Anaerovibrio lipolyticus 5ST.</title>
        <authorList>
            <person name="Prive F."/>
            <person name="Kaderbhai N.N."/>
            <person name="Girdwood S."/>
            <person name="Worgan H.J."/>
            <person name="Pinloche E."/>
            <person name="Scollan N.D."/>
            <person name="Huws S.A."/>
            <person name="Newbold C.J."/>
        </authorList>
    </citation>
    <scope>NUCLEOTIDE SEQUENCE [LARGE SCALE GENOMIC DNA]</scope>
    <source>
        <strain evidence="14 15">5S</strain>
    </source>
</reference>
<dbReference type="FunFam" id="1.10.486.10:FF:000003">
    <property type="entry name" value="ATP-dependent DNA helicase"/>
    <property type="match status" value="1"/>
</dbReference>
<gene>
    <name evidence="14" type="ORF">NZ47_09740</name>
</gene>
<dbReference type="Pfam" id="PF00580">
    <property type="entry name" value="UvrD-helicase"/>
    <property type="match status" value="1"/>
</dbReference>